<name>A0A5A7QJU8_STRAF</name>
<organism evidence="1 2">
    <name type="scientific">Striga asiatica</name>
    <name type="common">Asiatic witchweed</name>
    <name type="synonym">Buchnera asiatica</name>
    <dbReference type="NCBI Taxonomy" id="4170"/>
    <lineage>
        <taxon>Eukaryota</taxon>
        <taxon>Viridiplantae</taxon>
        <taxon>Streptophyta</taxon>
        <taxon>Embryophyta</taxon>
        <taxon>Tracheophyta</taxon>
        <taxon>Spermatophyta</taxon>
        <taxon>Magnoliopsida</taxon>
        <taxon>eudicotyledons</taxon>
        <taxon>Gunneridae</taxon>
        <taxon>Pentapetalae</taxon>
        <taxon>asterids</taxon>
        <taxon>lamiids</taxon>
        <taxon>Lamiales</taxon>
        <taxon>Orobanchaceae</taxon>
        <taxon>Buchnereae</taxon>
        <taxon>Striga</taxon>
    </lineage>
</organism>
<sequence>MTGKWRVRRARSLIREYDPLSNRLPMLRIFQKAKLPQKRSRAKLKVKQFRIGYPGCPPLSIGFRYFVLSNEHAIAMSNCSVSSFTPSELNTSLTLQLMSPTSYEIYSTRLALRESLVQLGGQVQGQGLSFQPRQASTPTEADYPDFGQPRKAMKGCYGFGLR</sequence>
<reference evidence="2" key="1">
    <citation type="journal article" date="2019" name="Curr. Biol.">
        <title>Genome Sequence of Striga asiatica Provides Insight into the Evolution of Plant Parasitism.</title>
        <authorList>
            <person name="Yoshida S."/>
            <person name="Kim S."/>
            <person name="Wafula E.K."/>
            <person name="Tanskanen J."/>
            <person name="Kim Y.M."/>
            <person name="Honaas L."/>
            <person name="Yang Z."/>
            <person name="Spallek T."/>
            <person name="Conn C.E."/>
            <person name="Ichihashi Y."/>
            <person name="Cheong K."/>
            <person name="Cui S."/>
            <person name="Der J.P."/>
            <person name="Gundlach H."/>
            <person name="Jiao Y."/>
            <person name="Hori C."/>
            <person name="Ishida J.K."/>
            <person name="Kasahara H."/>
            <person name="Kiba T."/>
            <person name="Kim M.S."/>
            <person name="Koo N."/>
            <person name="Laohavisit A."/>
            <person name="Lee Y.H."/>
            <person name="Lumba S."/>
            <person name="McCourt P."/>
            <person name="Mortimer J.C."/>
            <person name="Mutuku J.M."/>
            <person name="Nomura T."/>
            <person name="Sasaki-Sekimoto Y."/>
            <person name="Seto Y."/>
            <person name="Wang Y."/>
            <person name="Wakatake T."/>
            <person name="Sakakibara H."/>
            <person name="Demura T."/>
            <person name="Yamaguchi S."/>
            <person name="Yoneyama K."/>
            <person name="Manabe R.I."/>
            <person name="Nelson D.C."/>
            <person name="Schulman A.H."/>
            <person name="Timko M.P."/>
            <person name="dePamphilis C.W."/>
            <person name="Choi D."/>
            <person name="Shirasu K."/>
        </authorList>
    </citation>
    <scope>NUCLEOTIDE SEQUENCE [LARGE SCALE GENOMIC DNA]</scope>
    <source>
        <strain evidence="2">cv. UVA1</strain>
    </source>
</reference>
<proteinExistence type="predicted"/>
<gene>
    <name evidence="1" type="ORF">STAS_22612</name>
</gene>
<dbReference type="Proteomes" id="UP000325081">
    <property type="component" value="Unassembled WGS sequence"/>
</dbReference>
<comment type="caution">
    <text evidence="1">The sequence shown here is derived from an EMBL/GenBank/DDBJ whole genome shotgun (WGS) entry which is preliminary data.</text>
</comment>
<dbReference type="EMBL" id="BKCP01007183">
    <property type="protein sequence ID" value="GER45613.1"/>
    <property type="molecule type" value="Genomic_DNA"/>
</dbReference>
<accession>A0A5A7QJU8</accession>
<dbReference type="AlphaFoldDB" id="A0A5A7QJU8"/>
<evidence type="ECO:0000313" key="1">
    <source>
        <dbReference type="EMBL" id="GER45613.1"/>
    </source>
</evidence>
<evidence type="ECO:0000313" key="2">
    <source>
        <dbReference type="Proteomes" id="UP000325081"/>
    </source>
</evidence>
<protein>
    <submittedName>
        <fullName evidence="1">Neurogenic locus notch homolog protein 1</fullName>
    </submittedName>
</protein>
<keyword evidence="2" id="KW-1185">Reference proteome</keyword>